<name>A0A5C6RIC0_9BACT</name>
<comment type="similarity">
    <text evidence="1">Belongs to the TolB family.</text>
</comment>
<gene>
    <name evidence="4" type="ORF">FRY97_19355</name>
</gene>
<feature type="domain" description="Amidohydrolase-related" evidence="3">
    <location>
        <begin position="703"/>
        <end position="1037"/>
    </location>
</feature>
<dbReference type="SUPFAM" id="SSF51338">
    <property type="entry name" value="Composite domain of metallo-dependent hydrolases"/>
    <property type="match status" value="1"/>
</dbReference>
<dbReference type="Pfam" id="PF01979">
    <property type="entry name" value="Amidohydro_1"/>
    <property type="match status" value="1"/>
</dbReference>
<dbReference type="Pfam" id="PF07676">
    <property type="entry name" value="PD40"/>
    <property type="match status" value="4"/>
</dbReference>
<dbReference type="InterPro" id="IPR006680">
    <property type="entry name" value="Amidohydro-rel"/>
</dbReference>
<dbReference type="RefSeq" id="WP_147169227.1">
    <property type="nucleotide sequence ID" value="NZ_VOOR01000061.1"/>
</dbReference>
<proteinExistence type="inferred from homology"/>
<dbReference type="GO" id="GO:0016810">
    <property type="term" value="F:hydrolase activity, acting on carbon-nitrogen (but not peptide) bonds"/>
    <property type="evidence" value="ECO:0007669"/>
    <property type="project" value="InterPro"/>
</dbReference>
<dbReference type="InterPro" id="IPR011659">
    <property type="entry name" value="WD40"/>
</dbReference>
<keyword evidence="5" id="KW-1185">Reference proteome</keyword>
<feature type="chain" id="PRO_5022820684" evidence="2">
    <location>
        <begin position="19"/>
        <end position="1085"/>
    </location>
</feature>
<evidence type="ECO:0000313" key="5">
    <source>
        <dbReference type="Proteomes" id="UP000321580"/>
    </source>
</evidence>
<evidence type="ECO:0000256" key="2">
    <source>
        <dbReference type="SAM" id="SignalP"/>
    </source>
</evidence>
<comment type="caution">
    <text evidence="4">The sequence shown here is derived from an EMBL/GenBank/DDBJ whole genome shotgun (WGS) entry which is preliminary data.</text>
</comment>
<reference evidence="4 5" key="1">
    <citation type="submission" date="2019-08" db="EMBL/GenBank/DDBJ databases">
        <title>Genome of Phaeodactylibacter luteus.</title>
        <authorList>
            <person name="Bowman J.P."/>
        </authorList>
    </citation>
    <scope>NUCLEOTIDE SEQUENCE [LARGE SCALE GENOMIC DNA]</scope>
    <source>
        <strain evidence="4 5">KCTC 42180</strain>
    </source>
</reference>
<dbReference type="InterPro" id="IPR032466">
    <property type="entry name" value="Metal_Hydrolase"/>
</dbReference>
<dbReference type="Gene3D" id="2.120.10.30">
    <property type="entry name" value="TolB, C-terminal domain"/>
    <property type="match status" value="3"/>
</dbReference>
<dbReference type="PANTHER" id="PTHR36842:SF1">
    <property type="entry name" value="PROTEIN TOLB"/>
    <property type="match status" value="1"/>
</dbReference>
<sequence length="1085" mass="120890">MRYLAFFSFLCLALPLWAQDDNSDWDVNNPPGAYTTHNLTFTEGTWMNLDVSPDGQTIAFDLMGDIYTLPIAGGEAALLRSGLAYEVQPRFSPDGSQILFTSDAGGGDNIWVMNTDGSEAKQLTQEDFRLLNNAVWMPDGEYFIARKHFTSSRSLGAGEMWMYHKTGGSGFQLTERKNDQQDVNEPAVSPDGRYVYFSEDMYPGGYFQYNKDPNSQIYVIRRYDRQEGKVENLITGPGGACRPQPSHDGKKLAYVKRVREKSVLFLHDLESGQNYPLYDGLSKDQQEAWAIFGVYTGFDWTPDDQHIVIWANGQIKKIEVATGKATTIPFKATAPHRFQETIAFKNQAFEETFTAKVIRHAVTAPDGQSIVFSAVGHLWQKTLPDGKPERLTNDGAFEFEPAFSPDGQSLAYVTWDDNELGAIRVLDLNTRSSRAVTTEKGMYRTPAFSPDGQTLVYHKEGGNGHQGYAYCTEPGIYTIPAKGGKAQLVTPRGEYPLFSADGSRIFYQTGGYLFGSVTKAYHSIKPNGSDDKKLFDGKYAQRFSPSPDNKWVAWSELHKVYVAPMPHTGQPVGLSSNTKAVPVAQVARDAGINIHWSKDSKRLYWTLGEELFSDDLTERFSFLEGSLDSLPPMDTIGLRIGLELEYDRPEGLIAFTNARIITMKGDEVIEKGSILIEGNSITAVGKNVRIPKAAKIIDCKGKTIMPGIVDVHGHLGDFRYGLSPQQNWYYYANLAYGVTTAHDPSSNSEMIFSHAEMIKAGEMAGPRLYSTGTILYGADGDFKAVINNLEDARSAIRRTKAFGAFSVKSYNQPRREQRQQVIQAARELGILVVPEGGSFFYHNMSMVADGHTGVEHNIPVAPLHDDVVQFWAQTETHNTPTLIVNYGGVNGEYYWYQHTNVWEKERLLSFTPRAVVDSRARHRTMIPDEEYENGHILTSRSLAKLQQAGVDINLGAHGQLQGLGAHWELWMLQQGGMSNHQALKCATINGADYLGMSHQIGSLEPGKLADLIVLDANPLEDIRNSEQVRYTMVNGRLYDAATMNEVGNYDRKRKPFFFEQKGSGNAWPMLGNGQSLMPTQCACQR</sequence>
<dbReference type="Gene3D" id="2.30.40.10">
    <property type="entry name" value="Urease, subunit C, domain 1"/>
    <property type="match status" value="1"/>
</dbReference>
<accession>A0A5C6RIC0</accession>
<organism evidence="4 5">
    <name type="scientific">Phaeodactylibacter luteus</name>
    <dbReference type="NCBI Taxonomy" id="1564516"/>
    <lineage>
        <taxon>Bacteria</taxon>
        <taxon>Pseudomonadati</taxon>
        <taxon>Bacteroidota</taxon>
        <taxon>Saprospiria</taxon>
        <taxon>Saprospirales</taxon>
        <taxon>Haliscomenobacteraceae</taxon>
        <taxon>Phaeodactylibacter</taxon>
    </lineage>
</organism>
<evidence type="ECO:0000313" key="4">
    <source>
        <dbReference type="EMBL" id="TXB61410.1"/>
    </source>
</evidence>
<keyword evidence="2" id="KW-0732">Signal</keyword>
<keyword evidence="4" id="KW-0378">Hydrolase</keyword>
<dbReference type="Gene3D" id="3.20.20.140">
    <property type="entry name" value="Metal-dependent hydrolases"/>
    <property type="match status" value="1"/>
</dbReference>
<dbReference type="InterPro" id="IPR011059">
    <property type="entry name" value="Metal-dep_hydrolase_composite"/>
</dbReference>
<dbReference type="SUPFAM" id="SSF51556">
    <property type="entry name" value="Metallo-dependent hydrolases"/>
    <property type="match status" value="1"/>
</dbReference>
<dbReference type="EMBL" id="VOOR01000061">
    <property type="protein sequence ID" value="TXB61410.1"/>
    <property type="molecule type" value="Genomic_DNA"/>
</dbReference>
<evidence type="ECO:0000256" key="1">
    <source>
        <dbReference type="ARBA" id="ARBA00009820"/>
    </source>
</evidence>
<dbReference type="OrthoDB" id="9815657at2"/>
<dbReference type="Proteomes" id="UP000321580">
    <property type="component" value="Unassembled WGS sequence"/>
</dbReference>
<protein>
    <submittedName>
        <fullName evidence="4">Amidohydrolase family protein</fullName>
    </submittedName>
</protein>
<evidence type="ECO:0000259" key="3">
    <source>
        <dbReference type="Pfam" id="PF01979"/>
    </source>
</evidence>
<feature type="signal peptide" evidence="2">
    <location>
        <begin position="1"/>
        <end position="18"/>
    </location>
</feature>
<dbReference type="AlphaFoldDB" id="A0A5C6RIC0"/>
<dbReference type="SUPFAM" id="SSF82171">
    <property type="entry name" value="DPP6 N-terminal domain-like"/>
    <property type="match status" value="2"/>
</dbReference>
<dbReference type="PANTHER" id="PTHR36842">
    <property type="entry name" value="PROTEIN TOLB HOMOLOG"/>
    <property type="match status" value="1"/>
</dbReference>
<dbReference type="InterPro" id="IPR011042">
    <property type="entry name" value="6-blade_b-propeller_TolB-like"/>
</dbReference>